<evidence type="ECO:0000256" key="6">
    <source>
        <dbReference type="ARBA" id="ARBA00023136"/>
    </source>
</evidence>
<dbReference type="InterPro" id="IPR003524">
    <property type="entry name" value="PNAcMuramoyl-5peptid_Trfase"/>
</dbReference>
<evidence type="ECO:0000256" key="2">
    <source>
        <dbReference type="ARBA" id="ARBA00005583"/>
    </source>
</evidence>
<keyword evidence="6 7" id="KW-0472">Membrane</keyword>
<evidence type="ECO:0000313" key="11">
    <source>
        <dbReference type="Proteomes" id="UP000824073"/>
    </source>
</evidence>
<gene>
    <name evidence="7" type="primary">mraY</name>
    <name evidence="10" type="ORF">IAB67_04245</name>
</gene>
<evidence type="ECO:0000256" key="9">
    <source>
        <dbReference type="PIRSR" id="PIRSR600715-1"/>
    </source>
</evidence>
<feature type="transmembrane region" description="Helical" evidence="7">
    <location>
        <begin position="179"/>
        <end position="198"/>
    </location>
</feature>
<comment type="pathway">
    <text evidence="7">Cell wall biogenesis; peptidoglycan biosynthesis.</text>
</comment>
<dbReference type="GO" id="GO:0008360">
    <property type="term" value="P:regulation of cell shape"/>
    <property type="evidence" value="ECO:0007669"/>
    <property type="project" value="UniProtKB-KW"/>
</dbReference>
<feature type="transmembrane region" description="Helical" evidence="7">
    <location>
        <begin position="303"/>
        <end position="321"/>
    </location>
</feature>
<evidence type="ECO:0000313" key="10">
    <source>
        <dbReference type="EMBL" id="HIU43489.1"/>
    </source>
</evidence>
<dbReference type="PANTHER" id="PTHR22926:SF5">
    <property type="entry name" value="PHOSPHO-N-ACETYLMURAMOYL-PENTAPEPTIDE-TRANSFERASE HOMOLOG"/>
    <property type="match status" value="1"/>
</dbReference>
<dbReference type="HAMAP" id="MF_00038">
    <property type="entry name" value="MraY"/>
    <property type="match status" value="1"/>
</dbReference>
<keyword evidence="7 9" id="KW-0460">Magnesium</keyword>
<comment type="similarity">
    <text evidence="2 7">Belongs to the glycosyltransferase 4 family. MraY subfamily.</text>
</comment>
<feature type="transmembrane region" description="Helical" evidence="7">
    <location>
        <begin position="115"/>
        <end position="132"/>
    </location>
</feature>
<dbReference type="GO" id="GO:0046872">
    <property type="term" value="F:metal ion binding"/>
    <property type="evidence" value="ECO:0007669"/>
    <property type="project" value="UniProtKB-KW"/>
</dbReference>
<keyword evidence="7" id="KW-0132">Cell division</keyword>
<evidence type="ECO:0000256" key="4">
    <source>
        <dbReference type="ARBA" id="ARBA00022692"/>
    </source>
</evidence>
<dbReference type="CDD" id="cd06852">
    <property type="entry name" value="GT_MraY"/>
    <property type="match status" value="1"/>
</dbReference>
<reference evidence="10" key="1">
    <citation type="submission" date="2020-10" db="EMBL/GenBank/DDBJ databases">
        <authorList>
            <person name="Gilroy R."/>
        </authorList>
    </citation>
    <scope>NUCLEOTIDE SEQUENCE</scope>
    <source>
        <strain evidence="10">CHK191-8634</strain>
    </source>
</reference>
<dbReference type="GO" id="GO:0009252">
    <property type="term" value="P:peptidoglycan biosynthetic process"/>
    <property type="evidence" value="ECO:0007669"/>
    <property type="project" value="UniProtKB-UniRule"/>
</dbReference>
<feature type="transmembrane region" description="Helical" evidence="7">
    <location>
        <begin position="52"/>
        <end position="73"/>
    </location>
</feature>
<name>A0A9D1IWU8_9CLOT</name>
<dbReference type="GO" id="GO:0008963">
    <property type="term" value="F:phospho-N-acetylmuramoyl-pentapeptide-transferase activity"/>
    <property type="evidence" value="ECO:0007669"/>
    <property type="project" value="UniProtKB-UniRule"/>
</dbReference>
<dbReference type="EC" id="2.7.8.13" evidence="7 8"/>
<feature type="transmembrane region" description="Helical" evidence="7">
    <location>
        <begin position="235"/>
        <end position="263"/>
    </location>
</feature>
<keyword evidence="4 7" id="KW-0812">Transmembrane</keyword>
<comment type="caution">
    <text evidence="10">The sequence shown here is derived from an EMBL/GenBank/DDBJ whole genome shotgun (WGS) entry which is preliminary data.</text>
</comment>
<protein>
    <recommendedName>
        <fullName evidence="7 8">Phospho-N-acetylmuramoyl-pentapeptide-transferase</fullName>
        <ecNumber evidence="7 8">2.7.8.13</ecNumber>
    </recommendedName>
    <alternativeName>
        <fullName evidence="7">UDP-MurNAc-pentapeptide phosphotransferase</fullName>
    </alternativeName>
</protein>
<evidence type="ECO:0000256" key="3">
    <source>
        <dbReference type="ARBA" id="ARBA00022679"/>
    </source>
</evidence>
<evidence type="ECO:0000256" key="8">
    <source>
        <dbReference type="NCBIfam" id="TIGR00445"/>
    </source>
</evidence>
<sequence length="322" mass="34562">MTVMLVTGAVAFAVAATAGPAIIKTLRRLKFGQKILEDGPTWHMNKQNTPTMGGFIFILGMAVAIAVALLFNGLTDPRPLYMLGLSLVFGAIGFIDDYTKVKKKRNKGLTAMQKLLLQIAAAALFLSVLRLQDYLTPHLVVPFVGAVFELPWGVYLLFSIFVIVGAVNAVNLTDGIDGLCGSVTAVVALYFCAVFYGAGLAAPSGFSAALLGGLLGFLLYNHYPARVFMGDTGSLYLGGAVCAMAFVYDMPLILVPVGLIYIIETLSDILQVGYYKISGGKRIFKMAPIHHHFEKCGWSERKIVAVFTAITALCCALTLLFA</sequence>
<feature type="transmembrane region" description="Helical" evidence="7">
    <location>
        <begin position="79"/>
        <end position="95"/>
    </location>
</feature>
<keyword evidence="7" id="KW-0961">Cell wall biogenesis/degradation</keyword>
<dbReference type="GO" id="GO:0051301">
    <property type="term" value="P:cell division"/>
    <property type="evidence" value="ECO:0007669"/>
    <property type="project" value="UniProtKB-KW"/>
</dbReference>
<feature type="binding site" evidence="9">
    <location>
        <position position="171"/>
    </location>
    <ligand>
        <name>Mg(2+)</name>
        <dbReference type="ChEBI" id="CHEBI:18420"/>
    </ligand>
</feature>
<accession>A0A9D1IWU8</accession>
<feature type="transmembrane region" description="Helical" evidence="7">
    <location>
        <begin position="6"/>
        <end position="26"/>
    </location>
</feature>
<comment type="catalytic activity">
    <reaction evidence="7">
        <text>UDP-N-acetyl-alpha-D-muramoyl-L-alanyl-gamma-D-glutamyl-meso-2,6-diaminopimeloyl-D-alanyl-D-alanine + di-trans,octa-cis-undecaprenyl phosphate = di-trans,octa-cis-undecaprenyl diphospho-N-acetyl-alpha-D-muramoyl-L-alanyl-D-glutamyl-meso-2,6-diaminopimeloyl-D-alanyl-D-alanine + UMP</text>
        <dbReference type="Rhea" id="RHEA:28386"/>
        <dbReference type="ChEBI" id="CHEBI:57865"/>
        <dbReference type="ChEBI" id="CHEBI:60392"/>
        <dbReference type="ChEBI" id="CHEBI:61386"/>
        <dbReference type="ChEBI" id="CHEBI:61387"/>
        <dbReference type="EC" id="2.7.8.13"/>
    </reaction>
</comment>
<keyword evidence="7 9" id="KW-0479">Metal-binding</keyword>
<keyword evidence="7" id="KW-0133">Cell shape</keyword>
<keyword evidence="7" id="KW-0573">Peptidoglycan synthesis</keyword>
<dbReference type="Proteomes" id="UP000824073">
    <property type="component" value="Unassembled WGS sequence"/>
</dbReference>
<dbReference type="AlphaFoldDB" id="A0A9D1IWU8"/>
<dbReference type="GO" id="GO:0005886">
    <property type="term" value="C:plasma membrane"/>
    <property type="evidence" value="ECO:0007669"/>
    <property type="project" value="UniProtKB-SubCell"/>
</dbReference>
<feature type="binding site" evidence="9">
    <location>
        <position position="231"/>
    </location>
    <ligand>
        <name>Mg(2+)</name>
        <dbReference type="ChEBI" id="CHEBI:18420"/>
    </ligand>
</feature>
<evidence type="ECO:0000256" key="7">
    <source>
        <dbReference type="HAMAP-Rule" id="MF_00038"/>
    </source>
</evidence>
<dbReference type="NCBIfam" id="TIGR00445">
    <property type="entry name" value="mraY"/>
    <property type="match status" value="1"/>
</dbReference>
<keyword evidence="3 7" id="KW-0808">Transferase</keyword>
<dbReference type="PROSITE" id="PS01348">
    <property type="entry name" value="MRAY_2"/>
    <property type="match status" value="1"/>
</dbReference>
<keyword evidence="7" id="KW-1003">Cell membrane</keyword>
<feature type="transmembrane region" description="Helical" evidence="7">
    <location>
        <begin position="204"/>
        <end position="223"/>
    </location>
</feature>
<dbReference type="Pfam" id="PF00953">
    <property type="entry name" value="Glycos_transf_4"/>
    <property type="match status" value="1"/>
</dbReference>
<evidence type="ECO:0000256" key="5">
    <source>
        <dbReference type="ARBA" id="ARBA00022989"/>
    </source>
</evidence>
<keyword evidence="7" id="KW-0131">Cell cycle</keyword>
<dbReference type="PANTHER" id="PTHR22926">
    <property type="entry name" value="PHOSPHO-N-ACETYLMURAMOYL-PENTAPEPTIDE-TRANSFERASE"/>
    <property type="match status" value="1"/>
</dbReference>
<evidence type="ECO:0000256" key="1">
    <source>
        <dbReference type="ARBA" id="ARBA00004141"/>
    </source>
</evidence>
<feature type="transmembrane region" description="Helical" evidence="7">
    <location>
        <begin position="152"/>
        <end position="172"/>
    </location>
</feature>
<dbReference type="GO" id="GO:0071555">
    <property type="term" value="P:cell wall organization"/>
    <property type="evidence" value="ECO:0007669"/>
    <property type="project" value="UniProtKB-KW"/>
</dbReference>
<comment type="function">
    <text evidence="7">Catalyzes the initial step of the lipid cycle reactions in the biosynthesis of the cell wall peptidoglycan: transfers peptidoglycan precursor phospho-MurNAc-pentapeptide from UDP-MurNAc-pentapeptide onto the lipid carrier undecaprenyl phosphate, yielding undecaprenyl-pyrophosphoryl-MurNAc-pentapeptide, known as lipid I.</text>
</comment>
<dbReference type="InterPro" id="IPR018480">
    <property type="entry name" value="PNAcMuramoyl-5peptid_Trfase_CS"/>
</dbReference>
<comment type="cofactor">
    <cofactor evidence="7 9">
        <name>Mg(2+)</name>
        <dbReference type="ChEBI" id="CHEBI:18420"/>
    </cofactor>
</comment>
<proteinExistence type="inferred from homology"/>
<dbReference type="EMBL" id="DVMR01000035">
    <property type="protein sequence ID" value="HIU43489.1"/>
    <property type="molecule type" value="Genomic_DNA"/>
</dbReference>
<comment type="subcellular location">
    <subcellularLocation>
        <location evidence="7">Cell membrane</location>
        <topology evidence="7">Multi-pass membrane protein</topology>
    </subcellularLocation>
    <subcellularLocation>
        <location evidence="1">Membrane</location>
        <topology evidence="1">Multi-pass membrane protein</topology>
    </subcellularLocation>
</comment>
<organism evidence="10 11">
    <name type="scientific">Candidatus Ventrousia excrementavium</name>
    <dbReference type="NCBI Taxonomy" id="2840961"/>
    <lineage>
        <taxon>Bacteria</taxon>
        <taxon>Bacillati</taxon>
        <taxon>Bacillota</taxon>
        <taxon>Clostridia</taxon>
        <taxon>Eubacteriales</taxon>
        <taxon>Clostridiaceae</taxon>
        <taxon>Clostridiaceae incertae sedis</taxon>
        <taxon>Candidatus Ventrousia</taxon>
    </lineage>
</organism>
<dbReference type="InterPro" id="IPR000715">
    <property type="entry name" value="Glycosyl_transferase_4"/>
</dbReference>
<keyword evidence="5 7" id="KW-1133">Transmembrane helix</keyword>
<reference evidence="10" key="2">
    <citation type="journal article" date="2021" name="PeerJ">
        <title>Extensive microbial diversity within the chicken gut microbiome revealed by metagenomics and culture.</title>
        <authorList>
            <person name="Gilroy R."/>
            <person name="Ravi A."/>
            <person name="Getino M."/>
            <person name="Pursley I."/>
            <person name="Horton D.L."/>
            <person name="Alikhan N.F."/>
            <person name="Baker D."/>
            <person name="Gharbi K."/>
            <person name="Hall N."/>
            <person name="Watson M."/>
            <person name="Adriaenssens E.M."/>
            <person name="Foster-Nyarko E."/>
            <person name="Jarju S."/>
            <person name="Secka A."/>
            <person name="Antonio M."/>
            <person name="Oren A."/>
            <person name="Chaudhuri R.R."/>
            <person name="La Ragione R."/>
            <person name="Hildebrand F."/>
            <person name="Pallen M.J."/>
        </authorList>
    </citation>
    <scope>NUCLEOTIDE SEQUENCE</scope>
    <source>
        <strain evidence="10">CHK191-8634</strain>
    </source>
</reference>